<dbReference type="Pfam" id="PF05656">
    <property type="entry name" value="DUF805"/>
    <property type="match status" value="1"/>
</dbReference>
<feature type="transmembrane region" description="Helical" evidence="1">
    <location>
        <begin position="23"/>
        <end position="46"/>
    </location>
</feature>
<dbReference type="GO" id="GO:0005886">
    <property type="term" value="C:plasma membrane"/>
    <property type="evidence" value="ECO:0007669"/>
    <property type="project" value="TreeGrafter"/>
</dbReference>
<dbReference type="AlphaFoldDB" id="A0A0R0B1B3"/>
<dbReference type="PANTHER" id="PTHR34980">
    <property type="entry name" value="INNER MEMBRANE PROTEIN-RELATED-RELATED"/>
    <property type="match status" value="1"/>
</dbReference>
<protein>
    <recommendedName>
        <fullName evidence="4">DUF805 domain-containing protein</fullName>
    </recommendedName>
</protein>
<keyword evidence="1" id="KW-0472">Membrane</keyword>
<feature type="transmembrane region" description="Helical" evidence="1">
    <location>
        <begin position="86"/>
        <end position="107"/>
    </location>
</feature>
<evidence type="ECO:0000313" key="2">
    <source>
        <dbReference type="EMBL" id="KRG47569.1"/>
    </source>
</evidence>
<sequence>MHKMMIPLTRYAQFSGRASRSEFWWFQLFVVIVLIPSNVLGFIAGYTGSSTLALISTGVGALVWLAIIVPMIAATVRRLHDTDRSGWWYLLMLVPIAGLVVLVLMLLPSTPGDNRFGAPVPHV</sequence>
<feature type="transmembrane region" description="Helical" evidence="1">
    <location>
        <begin position="52"/>
        <end position="74"/>
    </location>
</feature>
<proteinExistence type="predicted"/>
<keyword evidence="3" id="KW-1185">Reference proteome</keyword>
<reference evidence="2 3" key="1">
    <citation type="journal article" date="2016" name="Front. Microbiol.">
        <title>Genome Sequence of Type Strains of Genus Stenotrophomonas.</title>
        <authorList>
            <person name="Patil P.P."/>
            <person name="Midha S."/>
            <person name="Kumar S."/>
            <person name="Patil P.B."/>
        </authorList>
    </citation>
    <scope>NUCLEOTIDE SEQUENCE [LARGE SCALE GENOMIC DNA]</scope>
    <source>
        <strain evidence="2 3">LMG 978</strain>
    </source>
</reference>
<dbReference type="OrthoDB" id="9812349at2"/>
<gene>
    <name evidence="2" type="ORF">ARC23_03125</name>
</gene>
<organism evidence="2 3">
    <name type="scientific">Stenotrophomonas beteli</name>
    <dbReference type="NCBI Taxonomy" id="3384461"/>
    <lineage>
        <taxon>Bacteria</taxon>
        <taxon>Pseudomonadati</taxon>
        <taxon>Pseudomonadota</taxon>
        <taxon>Gammaproteobacteria</taxon>
        <taxon>Lysobacterales</taxon>
        <taxon>Lysobacteraceae</taxon>
        <taxon>Stenotrophomonas</taxon>
        <taxon>Stenotrophomonas maltophilia group</taxon>
    </lineage>
</organism>
<dbReference type="EMBL" id="LLXV01000077">
    <property type="protein sequence ID" value="KRG47569.1"/>
    <property type="molecule type" value="Genomic_DNA"/>
</dbReference>
<dbReference type="InterPro" id="IPR008523">
    <property type="entry name" value="DUF805"/>
</dbReference>
<evidence type="ECO:0008006" key="4">
    <source>
        <dbReference type="Google" id="ProtNLM"/>
    </source>
</evidence>
<keyword evidence="1" id="KW-1133">Transmembrane helix</keyword>
<name>A0A0R0B1B3_9GAMM</name>
<evidence type="ECO:0000256" key="1">
    <source>
        <dbReference type="SAM" id="Phobius"/>
    </source>
</evidence>
<keyword evidence="1" id="KW-0812">Transmembrane</keyword>
<accession>A0A0R0B1B3</accession>
<dbReference type="Proteomes" id="UP000051757">
    <property type="component" value="Unassembled WGS sequence"/>
</dbReference>
<comment type="caution">
    <text evidence="2">The sequence shown here is derived from an EMBL/GenBank/DDBJ whole genome shotgun (WGS) entry which is preliminary data.</text>
</comment>
<dbReference type="PANTHER" id="PTHR34980:SF2">
    <property type="entry name" value="INNER MEMBRANE PROTEIN YHAH-RELATED"/>
    <property type="match status" value="1"/>
</dbReference>
<evidence type="ECO:0000313" key="3">
    <source>
        <dbReference type="Proteomes" id="UP000051757"/>
    </source>
</evidence>